<dbReference type="EMBL" id="CAJPEV010001012">
    <property type="protein sequence ID" value="CAG0890129.1"/>
    <property type="molecule type" value="Genomic_DNA"/>
</dbReference>
<reference evidence="5" key="1">
    <citation type="submission" date="2020-11" db="EMBL/GenBank/DDBJ databases">
        <authorList>
            <person name="Tran Van P."/>
        </authorList>
    </citation>
    <scope>NUCLEOTIDE SEQUENCE</scope>
</reference>
<dbReference type="Gene3D" id="3.40.50.300">
    <property type="entry name" value="P-loop containing nucleotide triphosphate hydrolases"/>
    <property type="match status" value="1"/>
</dbReference>
<dbReference type="InterPro" id="IPR050566">
    <property type="entry name" value="Deoxyribonucleoside_kinase"/>
</dbReference>
<keyword evidence="6" id="KW-1185">Reference proteome</keyword>
<dbReference type="InterPro" id="IPR002624">
    <property type="entry name" value="DCK/DGK"/>
</dbReference>
<feature type="binding site" evidence="3">
    <location>
        <begin position="166"/>
        <end position="170"/>
    </location>
    <ligand>
        <name>ATP</name>
        <dbReference type="ChEBI" id="CHEBI:30616"/>
    </ligand>
</feature>
<evidence type="ECO:0000256" key="3">
    <source>
        <dbReference type="PIRSR" id="PIRSR000705-3"/>
    </source>
</evidence>
<dbReference type="InterPro" id="IPR027417">
    <property type="entry name" value="P-loop_NTPase"/>
</dbReference>
<dbReference type="CDD" id="cd01673">
    <property type="entry name" value="dNK"/>
    <property type="match status" value="1"/>
</dbReference>
<evidence type="ECO:0000256" key="2">
    <source>
        <dbReference type="PIRSR" id="PIRSR000705-1"/>
    </source>
</evidence>
<feature type="domain" description="Deoxynucleoside kinase" evidence="4">
    <location>
        <begin position="28"/>
        <end position="219"/>
    </location>
</feature>
<dbReference type="Proteomes" id="UP000677054">
    <property type="component" value="Unassembled WGS sequence"/>
</dbReference>
<protein>
    <recommendedName>
        <fullName evidence="4">Deoxynucleoside kinase domain-containing protein</fullName>
    </recommendedName>
</protein>
<keyword evidence="3" id="KW-0067">ATP-binding</keyword>
<dbReference type="GO" id="GO:0005524">
    <property type="term" value="F:ATP binding"/>
    <property type="evidence" value="ECO:0007669"/>
    <property type="project" value="UniProtKB-KW"/>
</dbReference>
<dbReference type="OrthoDB" id="567086at2759"/>
<evidence type="ECO:0000313" key="5">
    <source>
        <dbReference type="EMBL" id="CAD7245998.1"/>
    </source>
</evidence>
<evidence type="ECO:0000313" key="6">
    <source>
        <dbReference type="Proteomes" id="UP000677054"/>
    </source>
</evidence>
<keyword evidence="3" id="KW-0547">Nucleotide-binding</keyword>
<name>A0A7R9A6R8_9CRUS</name>
<dbReference type="EMBL" id="LR900529">
    <property type="protein sequence ID" value="CAD7245998.1"/>
    <property type="molecule type" value="Genomic_DNA"/>
</dbReference>
<dbReference type="InterPro" id="IPR031314">
    <property type="entry name" value="DNK_dom"/>
</dbReference>
<feature type="active site" description="Proton acceptor" evidence="2">
    <location>
        <position position="107"/>
    </location>
</feature>
<organism evidence="5">
    <name type="scientific">Darwinula stevensoni</name>
    <dbReference type="NCBI Taxonomy" id="69355"/>
    <lineage>
        <taxon>Eukaryota</taxon>
        <taxon>Metazoa</taxon>
        <taxon>Ecdysozoa</taxon>
        <taxon>Arthropoda</taxon>
        <taxon>Crustacea</taxon>
        <taxon>Oligostraca</taxon>
        <taxon>Ostracoda</taxon>
        <taxon>Podocopa</taxon>
        <taxon>Podocopida</taxon>
        <taxon>Darwinulocopina</taxon>
        <taxon>Darwinuloidea</taxon>
        <taxon>Darwinulidae</taxon>
        <taxon>Darwinula</taxon>
    </lineage>
</organism>
<evidence type="ECO:0000259" key="4">
    <source>
        <dbReference type="Pfam" id="PF01712"/>
    </source>
</evidence>
<sequence>MDSPRMSGNIMFPLAVDCSSSLRKFVVAVEGNIASGKTTFLKFFKNLAHVDVIEEPVKKWKDMDGHNMLGLLYEDPKRWSFAFQSYVQLTMVDNHIRPIKSPIRMLERSIFSARHCFVENLYRSGYLDKPEYAVLCEWFKWITSNLSLFPDLIVYLRSSPETVLQRIEKRGRPEEEKISLEYLQSLHVLHEEWLMKGEFPCHSKVMVLDANNDLPTMEQLFLKHKDEIVGLPFTLDQKVTGPQSPPAE</sequence>
<accession>A0A7R9A6R8</accession>
<dbReference type="GO" id="GO:0005739">
    <property type="term" value="C:mitochondrion"/>
    <property type="evidence" value="ECO:0007669"/>
    <property type="project" value="TreeGrafter"/>
</dbReference>
<comment type="similarity">
    <text evidence="1">Belongs to the DCK/DGK family.</text>
</comment>
<proteinExistence type="inferred from homology"/>
<gene>
    <name evidence="5" type="ORF">DSTB1V02_LOCUS5864</name>
</gene>
<dbReference type="FunFam" id="3.40.50.300:FF:001571">
    <property type="entry name" value="Deoxynucleoside kinase"/>
    <property type="match status" value="1"/>
</dbReference>
<evidence type="ECO:0000256" key="1">
    <source>
        <dbReference type="ARBA" id="ARBA00007420"/>
    </source>
</evidence>
<dbReference type="PANTHER" id="PTHR10513:SF24">
    <property type="entry name" value="THYMIDINE KINASE 2, MITOCHONDRIAL"/>
    <property type="match status" value="1"/>
</dbReference>
<dbReference type="GO" id="GO:0019136">
    <property type="term" value="F:deoxynucleoside kinase activity"/>
    <property type="evidence" value="ECO:0007669"/>
    <property type="project" value="InterPro"/>
</dbReference>
<dbReference type="Pfam" id="PF01712">
    <property type="entry name" value="dNK"/>
    <property type="match status" value="1"/>
</dbReference>
<dbReference type="PIRSF" id="PIRSF000705">
    <property type="entry name" value="DNK"/>
    <property type="match status" value="1"/>
</dbReference>
<dbReference type="AlphaFoldDB" id="A0A7R9A6R8"/>
<dbReference type="PANTHER" id="PTHR10513">
    <property type="entry name" value="DEOXYNUCLEOSIDE KINASE"/>
    <property type="match status" value="1"/>
</dbReference>
<dbReference type="SUPFAM" id="SSF52540">
    <property type="entry name" value="P-loop containing nucleoside triphosphate hydrolases"/>
    <property type="match status" value="1"/>
</dbReference>
<feature type="binding site" evidence="3">
    <location>
        <begin position="31"/>
        <end position="39"/>
    </location>
    <ligand>
        <name>ATP</name>
        <dbReference type="ChEBI" id="CHEBI:30616"/>
    </ligand>
</feature>